<dbReference type="EMBL" id="LR130759">
    <property type="protein sequence ID" value="VDM87062.1"/>
    <property type="molecule type" value="Genomic_DNA"/>
</dbReference>
<name>A0A447G9Q3_9MYCO</name>
<feature type="region of interest" description="Disordered" evidence="1">
    <location>
        <begin position="132"/>
        <end position="218"/>
    </location>
</feature>
<accession>A0A447G9Q3</accession>
<evidence type="ECO:0000313" key="2">
    <source>
        <dbReference type="EMBL" id="VDM87062.1"/>
    </source>
</evidence>
<evidence type="ECO:0000313" key="3">
    <source>
        <dbReference type="Proteomes" id="UP000269998"/>
    </source>
</evidence>
<reference evidence="3" key="1">
    <citation type="submission" date="2018-02" db="EMBL/GenBank/DDBJ databases">
        <authorList>
            <person name="Seth-Smith MB H."/>
            <person name="Seth-Smith H."/>
        </authorList>
    </citation>
    <scope>NUCLEOTIDE SEQUENCE [LARGE SCALE GENOMIC DNA]</scope>
</reference>
<dbReference type="Proteomes" id="UP000269998">
    <property type="component" value="Chromosome"/>
</dbReference>
<feature type="region of interest" description="Disordered" evidence="1">
    <location>
        <begin position="1"/>
        <end position="40"/>
    </location>
</feature>
<keyword evidence="3" id="KW-1185">Reference proteome</keyword>
<organism evidence="2 3">
    <name type="scientific">Mycobacterium basiliense</name>
    <dbReference type="NCBI Taxonomy" id="2094119"/>
    <lineage>
        <taxon>Bacteria</taxon>
        <taxon>Bacillati</taxon>
        <taxon>Actinomycetota</taxon>
        <taxon>Actinomycetes</taxon>
        <taxon>Mycobacteriales</taxon>
        <taxon>Mycobacteriaceae</taxon>
        <taxon>Mycobacterium</taxon>
    </lineage>
</organism>
<proteinExistence type="predicted"/>
<dbReference type="KEGG" id="mbai:MB901379_00596"/>
<dbReference type="AlphaFoldDB" id="A0A447G9Q3"/>
<sequence>MIDTDGGIRDGAWGCRGHQPGTWSRGRSEPGQSCAKNAPHPRAQLRFTDTDGGRLTAFITDTAPGVVPGQLAGLELRYRKHARVEDRIREAKAAGLANLPCHGFGANAAWVEIVLTAADLVSWTKIIGFTAAPSWPAPRSPRPATESCTSPPASPAASAEAAFASTPPGDGPQQSPPPGIELRAVFPRQRQPLSREPEDPPAPGKPARPGDAGQSNMP</sequence>
<protein>
    <submittedName>
        <fullName evidence="2">Uncharacterized protein</fullName>
    </submittedName>
</protein>
<gene>
    <name evidence="2" type="ORF">MB901379_00596</name>
</gene>
<feature type="compositionally biased region" description="Low complexity" evidence="1">
    <location>
        <begin position="142"/>
        <end position="173"/>
    </location>
</feature>
<evidence type="ECO:0000256" key="1">
    <source>
        <dbReference type="SAM" id="MobiDB-lite"/>
    </source>
</evidence>